<dbReference type="SUPFAM" id="SSF47986">
    <property type="entry name" value="DEATH domain"/>
    <property type="match status" value="2"/>
</dbReference>
<dbReference type="EMBL" id="JAHKSW010000006">
    <property type="protein sequence ID" value="KAG7330915.1"/>
    <property type="molecule type" value="Genomic_DNA"/>
</dbReference>
<evidence type="ECO:0000256" key="2">
    <source>
        <dbReference type="ARBA" id="ARBA00006818"/>
    </source>
</evidence>
<comment type="subcellular location">
    <subcellularLocation>
        <location evidence="1">Membrane</location>
        <topology evidence="1">Single-pass type I membrane protein</topology>
    </subcellularLocation>
</comment>
<feature type="signal peptide" evidence="9">
    <location>
        <begin position="1"/>
        <end position="20"/>
    </location>
</feature>
<feature type="region of interest" description="Disordered" evidence="8">
    <location>
        <begin position="402"/>
        <end position="421"/>
    </location>
</feature>
<feature type="region of interest" description="Disordered" evidence="8">
    <location>
        <begin position="500"/>
        <end position="529"/>
    </location>
</feature>
<dbReference type="Pfam" id="PF00619">
    <property type="entry name" value="CARD"/>
    <property type="match status" value="2"/>
</dbReference>
<dbReference type="PANTHER" id="PTHR31626">
    <property type="entry name" value="SUSHI DOMAIN-CONTAINING PROTEIN"/>
    <property type="match status" value="1"/>
</dbReference>
<dbReference type="PANTHER" id="PTHR31626:SF2">
    <property type="entry name" value="PROTEIN FAM171B"/>
    <property type="match status" value="1"/>
</dbReference>
<feature type="region of interest" description="Disordered" evidence="8">
    <location>
        <begin position="656"/>
        <end position="680"/>
    </location>
</feature>
<dbReference type="InterPro" id="IPR018890">
    <property type="entry name" value="FAM171"/>
</dbReference>
<keyword evidence="7" id="KW-0325">Glycoprotein</keyword>
<keyword evidence="12" id="KW-1185">Reference proteome</keyword>
<feature type="compositionally biased region" description="Polar residues" evidence="8">
    <location>
        <begin position="386"/>
        <end position="395"/>
    </location>
</feature>
<evidence type="ECO:0000256" key="6">
    <source>
        <dbReference type="ARBA" id="ARBA00023136"/>
    </source>
</evidence>
<feature type="chain" id="PRO_5039062062" description="CARD domain-containing protein" evidence="9">
    <location>
        <begin position="21"/>
        <end position="952"/>
    </location>
</feature>
<evidence type="ECO:0000256" key="1">
    <source>
        <dbReference type="ARBA" id="ARBA00004479"/>
    </source>
</evidence>
<dbReference type="Pfam" id="PF10577">
    <property type="entry name" value="FAM171A1-2-B_N"/>
    <property type="match status" value="1"/>
</dbReference>
<evidence type="ECO:0000313" key="12">
    <source>
        <dbReference type="Proteomes" id="UP000824219"/>
    </source>
</evidence>
<dbReference type="Gene3D" id="1.10.533.10">
    <property type="entry name" value="Death Domain, Fas"/>
    <property type="match status" value="2"/>
</dbReference>
<sequence length="952" mass="106398">MDKLIVLLFLLTLFIISKDGRVTAGFKGSALASLTLTKSTQDQLAYRHSNQNHQDEGLTGQKESTFTLRVQVKNAVSHQPVSHATVEVFANYTLFNSTTTSRDGVTVLKVPYTHSWPLMLVARKDGYIQTPLLWKTTKIPIFSSVMLPLFYQNPGNIWLFEDLVVITGKMSDTVPPANVQFPKRLLSLPDSNISSLTAYLTVPRLPAEKHFFPNTTGIIMSKSGYRSVELNPIAAVSVQLLYNGIDVQISGPVQITLPLAESSQSQLSYTVPAWSFDRKIGAWVNRGLGTVQMENRHLVWVYTAPHLDYWIAAPFPSSTGYMGHESTLDFISYNAYLLVPVVGGGLIIAVGLLAVISCYCRESLCKQKRNRAHSRKTSVQKKEQTTGRNNSNEQLDISFKASTSHKHRHRSAAFQSTSASKRDQLELKSKFNKSMGKTGQAEIRIHDNVDKLAQESSKTLQTAQNVNSSELVIPVSLHENVFPESLVLCNQSVALIQVPHHSTSSDQTSGSRSATLPRKAVENNGLEKQANKQTLQAKALLSEVQQQVQTMETPYGQPRAKGWGCLLESVSVPDTLNKTTGADASCGTQQGRSERTLLELSKSNPFPHPKAWFVSLEGKPAAQVFHSIVDLQKCHLQLTDSHETSLDSGVDLYEQHRKQSQSYPKRNAAHTQADYSEDADLSSCESGTIIASTPENTHQSSSRTVSYLPEEKCVEDMSYEGTECAPSPQRPLVVCFYFNFTKYGKRKETPRAHTTPGKGIINSKKGRMDIITSNKVKLIKWLRVDEYILQHVQSKKLINIDEYMKLKGTTDPGIQIMDLLDLMLLKGDRICVDFLNLLKEDDVNESNPELREWIKSVNTSDRTLNSYPKTKDNQEFLRKNRGELIDKVKNVDRIIDELHLTSEMSANVRAEKTDQAKMRRLLDYTNSRTAARHLVDALNKHTADVMEDLTTA</sequence>
<feature type="domain" description="CARD" evidence="10">
    <location>
        <begin position="763"/>
        <end position="842"/>
    </location>
</feature>
<comment type="similarity">
    <text evidence="2">Belongs to the FAM171 family.</text>
</comment>
<feature type="region of interest" description="Disordered" evidence="8">
    <location>
        <begin position="370"/>
        <end position="395"/>
    </location>
</feature>
<evidence type="ECO:0000256" key="7">
    <source>
        <dbReference type="ARBA" id="ARBA00023180"/>
    </source>
</evidence>
<dbReference type="Pfam" id="PF20771">
    <property type="entry name" value="FAM171A1-2-B_C"/>
    <property type="match status" value="1"/>
</dbReference>
<feature type="compositionally biased region" description="Low complexity" evidence="8">
    <location>
        <begin position="502"/>
        <end position="515"/>
    </location>
</feature>
<protein>
    <recommendedName>
        <fullName evidence="10">CARD domain-containing protein</fullName>
    </recommendedName>
</protein>
<dbReference type="AlphaFoldDB" id="A0A9D3P0Y3"/>
<dbReference type="OrthoDB" id="8950207at2759"/>
<dbReference type="InterPro" id="IPR049175">
    <property type="entry name" value="FAM171_C"/>
</dbReference>
<feature type="compositionally biased region" description="Basic residues" evidence="8">
    <location>
        <begin position="370"/>
        <end position="379"/>
    </location>
</feature>
<evidence type="ECO:0000256" key="9">
    <source>
        <dbReference type="SAM" id="SignalP"/>
    </source>
</evidence>
<name>A0A9D3P0Y3_9TELE</name>
<dbReference type="GO" id="GO:0016020">
    <property type="term" value="C:membrane"/>
    <property type="evidence" value="ECO:0007669"/>
    <property type="project" value="UniProtKB-SubCell"/>
</dbReference>
<reference evidence="11 12" key="1">
    <citation type="submission" date="2021-06" db="EMBL/GenBank/DDBJ databases">
        <title>Chromosome-level genome assembly of the red-tail catfish (Hemibagrus wyckioides).</title>
        <authorList>
            <person name="Shao F."/>
        </authorList>
    </citation>
    <scope>NUCLEOTIDE SEQUENCE [LARGE SCALE GENOMIC DNA]</scope>
    <source>
        <strain evidence="11">EC202008001</strain>
        <tissue evidence="11">Blood</tissue>
    </source>
</reference>
<keyword evidence="6" id="KW-0472">Membrane</keyword>
<keyword evidence="3" id="KW-0812">Transmembrane</keyword>
<accession>A0A9D3P0Y3</accession>
<feature type="domain" description="CARD" evidence="10">
    <location>
        <begin position="869"/>
        <end position="928"/>
    </location>
</feature>
<comment type="caution">
    <text evidence="11">The sequence shown here is derived from an EMBL/GenBank/DDBJ whole genome shotgun (WGS) entry which is preliminary data.</text>
</comment>
<gene>
    <name evidence="11" type="ORF">KOW79_004884</name>
</gene>
<dbReference type="CDD" id="cd01671">
    <property type="entry name" value="CARD"/>
    <property type="match status" value="1"/>
</dbReference>
<evidence type="ECO:0000256" key="4">
    <source>
        <dbReference type="ARBA" id="ARBA00022729"/>
    </source>
</evidence>
<keyword evidence="4 9" id="KW-0732">Signal</keyword>
<dbReference type="InterPro" id="IPR001315">
    <property type="entry name" value="CARD"/>
</dbReference>
<evidence type="ECO:0000256" key="3">
    <source>
        <dbReference type="ARBA" id="ARBA00022692"/>
    </source>
</evidence>
<feature type="compositionally biased region" description="Polar residues" evidence="8">
    <location>
        <begin position="660"/>
        <end position="674"/>
    </location>
</feature>
<evidence type="ECO:0000256" key="5">
    <source>
        <dbReference type="ARBA" id="ARBA00022989"/>
    </source>
</evidence>
<dbReference type="InterPro" id="IPR011029">
    <property type="entry name" value="DEATH-like_dom_sf"/>
</dbReference>
<evidence type="ECO:0000313" key="11">
    <source>
        <dbReference type="EMBL" id="KAG7330915.1"/>
    </source>
</evidence>
<dbReference type="Proteomes" id="UP000824219">
    <property type="component" value="Linkage Group LG06"/>
</dbReference>
<proteinExistence type="inferred from homology"/>
<evidence type="ECO:0000259" key="10">
    <source>
        <dbReference type="PROSITE" id="PS50209"/>
    </source>
</evidence>
<keyword evidence="5" id="KW-1133">Transmembrane helix</keyword>
<evidence type="ECO:0000256" key="8">
    <source>
        <dbReference type="SAM" id="MobiDB-lite"/>
    </source>
</evidence>
<dbReference type="GO" id="GO:0042981">
    <property type="term" value="P:regulation of apoptotic process"/>
    <property type="evidence" value="ECO:0007669"/>
    <property type="project" value="InterPro"/>
</dbReference>
<dbReference type="PROSITE" id="PS50209">
    <property type="entry name" value="CARD"/>
    <property type="match status" value="2"/>
</dbReference>
<organism evidence="11 12">
    <name type="scientific">Hemibagrus wyckioides</name>
    <dbReference type="NCBI Taxonomy" id="337641"/>
    <lineage>
        <taxon>Eukaryota</taxon>
        <taxon>Metazoa</taxon>
        <taxon>Chordata</taxon>
        <taxon>Craniata</taxon>
        <taxon>Vertebrata</taxon>
        <taxon>Euteleostomi</taxon>
        <taxon>Actinopterygii</taxon>
        <taxon>Neopterygii</taxon>
        <taxon>Teleostei</taxon>
        <taxon>Ostariophysi</taxon>
        <taxon>Siluriformes</taxon>
        <taxon>Bagridae</taxon>
        <taxon>Hemibagrus</taxon>
    </lineage>
</organism>
<dbReference type="InterPro" id="IPR048530">
    <property type="entry name" value="FAM171_N"/>
</dbReference>